<keyword evidence="2" id="KW-1133">Transmembrane helix</keyword>
<keyword evidence="2" id="KW-0472">Membrane</keyword>
<protein>
    <submittedName>
        <fullName evidence="3">Uncharacterized protein</fullName>
    </submittedName>
</protein>
<dbReference type="Proteomes" id="UP001172101">
    <property type="component" value="Unassembled WGS sequence"/>
</dbReference>
<sequence length="136" mass="14515">MVPILSAFKITTVATYTTTITAGSTSETSTAATLSGSRNSLIAGAATGSIVGLTMILGALTYWIRRRKNRLAAESIVRSESADPIYDKAQLHSDQLTPPGEFDASPIPPREMEASTIRPQEMDASTSAQEIVKQRT</sequence>
<evidence type="ECO:0000256" key="2">
    <source>
        <dbReference type="SAM" id="Phobius"/>
    </source>
</evidence>
<dbReference type="EMBL" id="JAUIRO010000007">
    <property type="protein sequence ID" value="KAK0707124.1"/>
    <property type="molecule type" value="Genomic_DNA"/>
</dbReference>
<keyword evidence="2" id="KW-0812">Transmembrane</keyword>
<evidence type="ECO:0000313" key="4">
    <source>
        <dbReference type="Proteomes" id="UP001172101"/>
    </source>
</evidence>
<reference evidence="3" key="1">
    <citation type="submission" date="2023-06" db="EMBL/GenBank/DDBJ databases">
        <title>Genome-scale phylogeny and comparative genomics of the fungal order Sordariales.</title>
        <authorList>
            <consortium name="Lawrence Berkeley National Laboratory"/>
            <person name="Hensen N."/>
            <person name="Bonometti L."/>
            <person name="Westerberg I."/>
            <person name="Brannstrom I.O."/>
            <person name="Guillou S."/>
            <person name="Cros-Aarteil S."/>
            <person name="Calhoun S."/>
            <person name="Haridas S."/>
            <person name="Kuo A."/>
            <person name="Mondo S."/>
            <person name="Pangilinan J."/>
            <person name="Riley R."/>
            <person name="LaButti K."/>
            <person name="Andreopoulos B."/>
            <person name="Lipzen A."/>
            <person name="Chen C."/>
            <person name="Yanf M."/>
            <person name="Daum C."/>
            <person name="Ng V."/>
            <person name="Clum A."/>
            <person name="Steindorff A."/>
            <person name="Ohm R."/>
            <person name="Martin F."/>
            <person name="Silar P."/>
            <person name="Natvig D."/>
            <person name="Lalanne C."/>
            <person name="Gautier V."/>
            <person name="Ament-velasquez S.L."/>
            <person name="Kruys A."/>
            <person name="Hutchinson M.I."/>
            <person name="Powell A.J."/>
            <person name="Barry K."/>
            <person name="Miller A.N."/>
            <person name="Grigoriev I.V."/>
            <person name="Debuchy R."/>
            <person name="Gladieux P."/>
            <person name="Thoren M.H."/>
            <person name="Johannesson H."/>
        </authorList>
    </citation>
    <scope>NUCLEOTIDE SEQUENCE</scope>
    <source>
        <strain evidence="3">SMH2392-1A</strain>
    </source>
</reference>
<organism evidence="3 4">
    <name type="scientific">Lasiosphaeria miniovina</name>
    <dbReference type="NCBI Taxonomy" id="1954250"/>
    <lineage>
        <taxon>Eukaryota</taxon>
        <taxon>Fungi</taxon>
        <taxon>Dikarya</taxon>
        <taxon>Ascomycota</taxon>
        <taxon>Pezizomycotina</taxon>
        <taxon>Sordariomycetes</taxon>
        <taxon>Sordariomycetidae</taxon>
        <taxon>Sordariales</taxon>
        <taxon>Lasiosphaeriaceae</taxon>
        <taxon>Lasiosphaeria</taxon>
    </lineage>
</organism>
<gene>
    <name evidence="3" type="ORF">B0T26DRAFT_729193</name>
</gene>
<accession>A0AA40A149</accession>
<feature type="transmembrane region" description="Helical" evidence="2">
    <location>
        <begin position="41"/>
        <end position="64"/>
    </location>
</feature>
<dbReference type="GeneID" id="85326218"/>
<keyword evidence="4" id="KW-1185">Reference proteome</keyword>
<dbReference type="AlphaFoldDB" id="A0AA40A149"/>
<feature type="region of interest" description="Disordered" evidence="1">
    <location>
        <begin position="87"/>
        <end position="136"/>
    </location>
</feature>
<comment type="caution">
    <text evidence="3">The sequence shown here is derived from an EMBL/GenBank/DDBJ whole genome shotgun (WGS) entry which is preliminary data.</text>
</comment>
<evidence type="ECO:0000313" key="3">
    <source>
        <dbReference type="EMBL" id="KAK0707124.1"/>
    </source>
</evidence>
<dbReference type="CDD" id="cd12087">
    <property type="entry name" value="TM_EGFR-like"/>
    <property type="match status" value="1"/>
</dbReference>
<dbReference type="RefSeq" id="XP_060292218.1">
    <property type="nucleotide sequence ID" value="XM_060442948.1"/>
</dbReference>
<name>A0AA40A149_9PEZI</name>
<proteinExistence type="predicted"/>
<evidence type="ECO:0000256" key="1">
    <source>
        <dbReference type="SAM" id="MobiDB-lite"/>
    </source>
</evidence>